<proteinExistence type="predicted"/>
<protein>
    <submittedName>
        <fullName evidence="2">Uncharacterized protein</fullName>
    </submittedName>
</protein>
<dbReference type="EMBL" id="BOMS01000111">
    <property type="protein sequence ID" value="GIE70857.1"/>
    <property type="molecule type" value="Genomic_DNA"/>
</dbReference>
<accession>A0ABQ4BJR1</accession>
<reference evidence="2 3" key="1">
    <citation type="submission" date="2021-01" db="EMBL/GenBank/DDBJ databases">
        <title>Whole genome shotgun sequence of Actinoplanes palleronii NBRC 14916.</title>
        <authorList>
            <person name="Komaki H."/>
            <person name="Tamura T."/>
        </authorList>
    </citation>
    <scope>NUCLEOTIDE SEQUENCE [LARGE SCALE GENOMIC DNA]</scope>
    <source>
        <strain evidence="2 3">NBRC 14916</strain>
    </source>
</reference>
<evidence type="ECO:0000256" key="1">
    <source>
        <dbReference type="SAM" id="MobiDB-lite"/>
    </source>
</evidence>
<evidence type="ECO:0000313" key="3">
    <source>
        <dbReference type="Proteomes" id="UP000624709"/>
    </source>
</evidence>
<keyword evidence="3" id="KW-1185">Reference proteome</keyword>
<feature type="compositionally biased region" description="Acidic residues" evidence="1">
    <location>
        <begin position="291"/>
        <end position="308"/>
    </location>
</feature>
<dbReference type="Proteomes" id="UP000624709">
    <property type="component" value="Unassembled WGS sequence"/>
</dbReference>
<organism evidence="2 3">
    <name type="scientific">Actinoplanes palleronii</name>
    <dbReference type="NCBI Taxonomy" id="113570"/>
    <lineage>
        <taxon>Bacteria</taxon>
        <taxon>Bacillati</taxon>
        <taxon>Actinomycetota</taxon>
        <taxon>Actinomycetes</taxon>
        <taxon>Micromonosporales</taxon>
        <taxon>Micromonosporaceae</taxon>
        <taxon>Actinoplanes</taxon>
    </lineage>
</organism>
<sequence>MGDELVSNYAVDDDGNVLIRTWAAGHGHLAAVVAAIPESAPRLHRLDLAAQLSGLADTLWRCYTHPASAAASTEPHTEGWRRQQSRDSFGTVADAIRAPHLVDGDGYLVVEYDPVQEYANRVGRALHTIGDEALSQAVVADVDAERDAVERAELGDLTGRAVQAVTLSRTDASPAQVAAADAVLDKDPLGGSELFRELEPTAAAVAAAHWLKAAADVTADLTGIPAEQVVVAADDLESLPYRTPTVVLELFAAGGSPHQLVVDLVGDAMLIAEGLAPGTVIFAGGEGRYEEADEPDLDDDDDDDDDVEPGVLAGEPVRMTPLDPSRPARDLLEDLLIGIHGCQLLYTDFKEDEGAGAGANEAFREAVRTRAAKDRSRLL</sequence>
<feature type="region of interest" description="Disordered" evidence="1">
    <location>
        <begin position="290"/>
        <end position="325"/>
    </location>
</feature>
<comment type="caution">
    <text evidence="2">The sequence shown here is derived from an EMBL/GenBank/DDBJ whole genome shotgun (WGS) entry which is preliminary data.</text>
</comment>
<evidence type="ECO:0000313" key="2">
    <source>
        <dbReference type="EMBL" id="GIE70857.1"/>
    </source>
</evidence>
<gene>
    <name evidence="2" type="ORF">Apa02nite_069650</name>
</gene>
<name>A0ABQ4BJR1_9ACTN</name>